<evidence type="ECO:0000256" key="2">
    <source>
        <dbReference type="ARBA" id="ARBA00009749"/>
    </source>
</evidence>
<organism evidence="11 12">
    <name type="scientific">Fraserbacteria sp. (strain RBG_16_55_9)</name>
    <dbReference type="NCBI Taxonomy" id="1817864"/>
    <lineage>
        <taxon>Bacteria</taxon>
        <taxon>Candidatus Fraseribacteriota</taxon>
    </lineage>
</organism>
<evidence type="ECO:0000259" key="10">
    <source>
        <dbReference type="PROSITE" id="PS51371"/>
    </source>
</evidence>
<comment type="subcellular location">
    <subcellularLocation>
        <location evidence="9">Cell membrane</location>
        <topology evidence="9">Multi-pass membrane protein</topology>
    </subcellularLocation>
    <subcellularLocation>
        <location evidence="1">Membrane</location>
        <topology evidence="1">Multi-pass membrane protein</topology>
    </subcellularLocation>
</comment>
<evidence type="ECO:0000256" key="9">
    <source>
        <dbReference type="RuleBase" id="RU362011"/>
    </source>
</evidence>
<dbReference type="SUPFAM" id="SSF161093">
    <property type="entry name" value="MgtE membrane domain-like"/>
    <property type="match status" value="1"/>
</dbReference>
<dbReference type="SUPFAM" id="SSF54631">
    <property type="entry name" value="CBS-domain pair"/>
    <property type="match status" value="1"/>
</dbReference>
<keyword evidence="9" id="KW-0479">Metal-binding</keyword>
<dbReference type="Pfam" id="PF01769">
    <property type="entry name" value="MgtE"/>
    <property type="match status" value="1"/>
</dbReference>
<dbReference type="SUPFAM" id="SSF158791">
    <property type="entry name" value="MgtE N-terminal domain-like"/>
    <property type="match status" value="1"/>
</dbReference>
<feature type="transmembrane region" description="Helical" evidence="9">
    <location>
        <begin position="404"/>
        <end position="431"/>
    </location>
</feature>
<accession>A0A1F5US65</accession>
<dbReference type="InterPro" id="IPR038076">
    <property type="entry name" value="MgtE_N_sf"/>
</dbReference>
<dbReference type="GO" id="GO:0005886">
    <property type="term" value="C:plasma membrane"/>
    <property type="evidence" value="ECO:0007669"/>
    <property type="project" value="UniProtKB-SubCell"/>
</dbReference>
<evidence type="ECO:0000256" key="3">
    <source>
        <dbReference type="ARBA" id="ARBA00022448"/>
    </source>
</evidence>
<sequence>MAHYQKEYREPDIVRLAEELQEKPEAEALHILQQLPSEVAGEVLEHMDDETSSKLIAHLNRPEAAEILEGMAPDAAVDIMEELPEAERAELFRRMGPPEAEVLQELIAYPPDSAGGMMSPDVVALLKDLTVEQAIATLRRKANEVETIYYTYVVDRGHRLVGVLSMRDLIMREAYTPIEEVLHRDVVTVTADTDSEEVARIFDRYNFLALPVVDREGHLLGIVTADDIIDVIREEATEDMHRLVGVGADEKALSPWKSSLRRRLPWLYINLLTASLAATVVGLFQGAIEKYAVLAVFMPVIAGMGGNSGSQTVIVLVRGMALGEMQAGEGGKVLLKEMLLGMLKGLAIGGVVALAAYFLSVLRWHVSPLLGLVVFLAMLFNLTFAGVAGALIPMGLRFMGADPALASQILLTALTDTAGFFFLLGLATLILPGL</sequence>
<proteinExistence type="inferred from homology"/>
<dbReference type="Gene3D" id="1.25.60.10">
    <property type="entry name" value="MgtE N-terminal domain-like"/>
    <property type="match status" value="1"/>
</dbReference>
<dbReference type="PANTHER" id="PTHR43773">
    <property type="entry name" value="MAGNESIUM TRANSPORTER MGTE"/>
    <property type="match status" value="1"/>
</dbReference>
<dbReference type="CDD" id="cd04606">
    <property type="entry name" value="CBS_pair_Mg_transporter"/>
    <property type="match status" value="1"/>
</dbReference>
<dbReference type="InterPro" id="IPR046342">
    <property type="entry name" value="CBS_dom_sf"/>
</dbReference>
<dbReference type="Gene3D" id="1.10.357.20">
    <property type="entry name" value="SLC41 divalent cation transporters, integral membrane domain"/>
    <property type="match status" value="1"/>
</dbReference>
<evidence type="ECO:0000256" key="1">
    <source>
        <dbReference type="ARBA" id="ARBA00004141"/>
    </source>
</evidence>
<protein>
    <recommendedName>
        <fullName evidence="9">Magnesium transporter MgtE</fullName>
    </recommendedName>
</protein>
<keyword evidence="5 9" id="KW-0460">Magnesium</keyword>
<feature type="transmembrane region" description="Helical" evidence="9">
    <location>
        <begin position="370"/>
        <end position="392"/>
    </location>
</feature>
<comment type="subunit">
    <text evidence="9">Homodimer.</text>
</comment>
<dbReference type="Gene3D" id="3.10.580.10">
    <property type="entry name" value="CBS-domain"/>
    <property type="match status" value="1"/>
</dbReference>
<evidence type="ECO:0000313" key="11">
    <source>
        <dbReference type="EMBL" id="OGF53987.1"/>
    </source>
</evidence>
<evidence type="ECO:0000256" key="6">
    <source>
        <dbReference type="ARBA" id="ARBA00022989"/>
    </source>
</evidence>
<dbReference type="EMBL" id="MFGX01000092">
    <property type="protein sequence ID" value="OGF53987.1"/>
    <property type="molecule type" value="Genomic_DNA"/>
</dbReference>
<keyword evidence="7 9" id="KW-0472">Membrane</keyword>
<dbReference type="SMART" id="SM00116">
    <property type="entry name" value="CBS"/>
    <property type="match status" value="2"/>
</dbReference>
<dbReference type="SMART" id="SM00924">
    <property type="entry name" value="MgtE_N"/>
    <property type="match status" value="1"/>
</dbReference>
<evidence type="ECO:0000256" key="8">
    <source>
        <dbReference type="PROSITE-ProRule" id="PRU00703"/>
    </source>
</evidence>
<feature type="domain" description="CBS" evidence="10">
    <location>
        <begin position="118"/>
        <end position="180"/>
    </location>
</feature>
<keyword evidence="3 9" id="KW-0813">Transport</keyword>
<comment type="caution">
    <text evidence="9">Lacks conserved residue(s) required for the propagation of feature annotation.</text>
</comment>
<evidence type="ECO:0000313" key="12">
    <source>
        <dbReference type="Proteomes" id="UP000179157"/>
    </source>
</evidence>
<dbReference type="InterPro" id="IPR006668">
    <property type="entry name" value="Mg_transptr_MgtE_intracell_dom"/>
</dbReference>
<comment type="function">
    <text evidence="9">Acts as a magnesium transporter.</text>
</comment>
<dbReference type="NCBIfam" id="TIGR00400">
    <property type="entry name" value="mgtE"/>
    <property type="match status" value="1"/>
</dbReference>
<dbReference type="Pfam" id="PF00571">
    <property type="entry name" value="CBS"/>
    <property type="match status" value="2"/>
</dbReference>
<dbReference type="InterPro" id="IPR036739">
    <property type="entry name" value="SLC41_membr_dom_sf"/>
</dbReference>
<dbReference type="PROSITE" id="PS51371">
    <property type="entry name" value="CBS"/>
    <property type="match status" value="2"/>
</dbReference>
<keyword evidence="6 9" id="KW-1133">Transmembrane helix</keyword>
<comment type="similarity">
    <text evidence="2 9">Belongs to the SLC41A transporter family.</text>
</comment>
<dbReference type="InterPro" id="IPR006667">
    <property type="entry name" value="SLC41_membr_dom"/>
</dbReference>
<dbReference type="Pfam" id="PF03448">
    <property type="entry name" value="MgtE_N"/>
    <property type="match status" value="1"/>
</dbReference>
<comment type="caution">
    <text evidence="11">The sequence shown here is derived from an EMBL/GenBank/DDBJ whole genome shotgun (WGS) entry which is preliminary data.</text>
</comment>
<dbReference type="STRING" id="1817864.A2Z21_05235"/>
<feature type="transmembrane region" description="Helical" evidence="9">
    <location>
        <begin position="266"/>
        <end position="285"/>
    </location>
</feature>
<gene>
    <name evidence="11" type="ORF">A2Z21_05235</name>
</gene>
<dbReference type="Proteomes" id="UP000179157">
    <property type="component" value="Unassembled WGS sequence"/>
</dbReference>
<dbReference type="AlphaFoldDB" id="A0A1F5US65"/>
<feature type="domain" description="CBS" evidence="10">
    <location>
        <begin position="182"/>
        <end position="238"/>
    </location>
</feature>
<feature type="transmembrane region" description="Helical" evidence="9">
    <location>
        <begin position="338"/>
        <end position="358"/>
    </location>
</feature>
<keyword evidence="9" id="KW-1003">Cell membrane</keyword>
<evidence type="ECO:0000256" key="4">
    <source>
        <dbReference type="ARBA" id="ARBA00022692"/>
    </source>
</evidence>
<dbReference type="InterPro" id="IPR006669">
    <property type="entry name" value="MgtE_transporter"/>
</dbReference>
<name>A0A1F5US65_FRAXR</name>
<evidence type="ECO:0000256" key="5">
    <source>
        <dbReference type="ARBA" id="ARBA00022842"/>
    </source>
</evidence>
<keyword evidence="8" id="KW-0129">CBS domain</keyword>
<dbReference type="GO" id="GO:0046872">
    <property type="term" value="F:metal ion binding"/>
    <property type="evidence" value="ECO:0007669"/>
    <property type="project" value="UniProtKB-KW"/>
</dbReference>
<dbReference type="GO" id="GO:0015095">
    <property type="term" value="F:magnesium ion transmembrane transporter activity"/>
    <property type="evidence" value="ECO:0007669"/>
    <property type="project" value="UniProtKB-UniRule"/>
</dbReference>
<keyword evidence="4 9" id="KW-0812">Transmembrane</keyword>
<dbReference type="PANTHER" id="PTHR43773:SF1">
    <property type="entry name" value="MAGNESIUM TRANSPORTER MGTE"/>
    <property type="match status" value="1"/>
</dbReference>
<dbReference type="InterPro" id="IPR000644">
    <property type="entry name" value="CBS_dom"/>
</dbReference>
<evidence type="ECO:0000256" key="7">
    <source>
        <dbReference type="ARBA" id="ARBA00023136"/>
    </source>
</evidence>
<reference evidence="11 12" key="1">
    <citation type="journal article" date="2016" name="Nat. Commun.">
        <title>Thousands of microbial genomes shed light on interconnected biogeochemical processes in an aquifer system.</title>
        <authorList>
            <person name="Anantharaman K."/>
            <person name="Brown C.T."/>
            <person name="Hug L.A."/>
            <person name="Sharon I."/>
            <person name="Castelle C.J."/>
            <person name="Probst A.J."/>
            <person name="Thomas B.C."/>
            <person name="Singh A."/>
            <person name="Wilkins M.J."/>
            <person name="Karaoz U."/>
            <person name="Brodie E.L."/>
            <person name="Williams K.H."/>
            <person name="Hubbard S.S."/>
            <person name="Banfield J.F."/>
        </authorList>
    </citation>
    <scope>NUCLEOTIDE SEQUENCE [LARGE SCALE GENOMIC DNA]</scope>
    <source>
        <strain evidence="12">RBG_16_55_9</strain>
    </source>
</reference>